<dbReference type="SUPFAM" id="SSF69500">
    <property type="entry name" value="DTD-like"/>
    <property type="match status" value="1"/>
</dbReference>
<dbReference type="GO" id="GO:0000049">
    <property type="term" value="F:tRNA binding"/>
    <property type="evidence" value="ECO:0007669"/>
    <property type="project" value="UniProtKB-UniRule"/>
</dbReference>
<name>A0A078KQG7_9FIRM</name>
<dbReference type="OrthoDB" id="9801395at2"/>
<comment type="subunit">
    <text evidence="4">Homodimer.</text>
</comment>
<dbReference type="InterPro" id="IPR023509">
    <property type="entry name" value="DTD-like_sf"/>
</dbReference>
<organism evidence="5 6">
    <name type="scientific">[Clostridium] cellulosi</name>
    <dbReference type="NCBI Taxonomy" id="29343"/>
    <lineage>
        <taxon>Bacteria</taxon>
        <taxon>Bacillati</taxon>
        <taxon>Bacillota</taxon>
        <taxon>Clostridia</taxon>
        <taxon>Eubacteriales</taxon>
        <taxon>Oscillospiraceae</taxon>
        <taxon>Oscillospiraceae incertae sedis</taxon>
    </lineage>
</organism>
<dbReference type="GO" id="GO:0019478">
    <property type="term" value="P:D-amino acid catabolic process"/>
    <property type="evidence" value="ECO:0007669"/>
    <property type="project" value="UniProtKB-UniRule"/>
</dbReference>
<dbReference type="PATRIC" id="fig|29343.3.peg.226"/>
<protein>
    <recommendedName>
        <fullName evidence="4">D-aminoacyl-tRNA deacylase</fullName>
        <shortName evidence="4">DTD</shortName>
        <ecNumber evidence="4">3.1.1.96</ecNumber>
    </recommendedName>
    <alternativeName>
        <fullName evidence="4">Gly-tRNA(Ala) deacylase</fullName>
        <ecNumber evidence="4">3.1.1.-</ecNumber>
    </alternativeName>
</protein>
<dbReference type="GO" id="GO:0043908">
    <property type="term" value="F:Ser(Gly)-tRNA(Ala) hydrolase activity"/>
    <property type="evidence" value="ECO:0007669"/>
    <property type="project" value="UniProtKB-UniRule"/>
</dbReference>
<feature type="short sequence motif" description="Gly-cisPro motif, important for rejection of L-amino acids" evidence="4">
    <location>
        <begin position="138"/>
        <end position="139"/>
    </location>
</feature>
<dbReference type="GO" id="GO:0051500">
    <property type="term" value="F:D-tyrosyl-tRNA(Tyr) deacylase activity"/>
    <property type="evidence" value="ECO:0007669"/>
    <property type="project" value="TreeGrafter"/>
</dbReference>
<evidence type="ECO:0000256" key="3">
    <source>
        <dbReference type="ARBA" id="ARBA00022801"/>
    </source>
</evidence>
<dbReference type="EC" id="3.1.1.-" evidence="4"/>
<dbReference type="FunFam" id="3.50.80.10:FF:000001">
    <property type="entry name" value="D-aminoacyl-tRNA deacylase"/>
    <property type="match status" value="1"/>
</dbReference>
<dbReference type="KEGG" id="ccel:CCDG5_0222"/>
<dbReference type="GO" id="GO:0106026">
    <property type="term" value="F:Gly-tRNA(Ala) deacylase activity"/>
    <property type="evidence" value="ECO:0007669"/>
    <property type="project" value="UniProtKB-UniRule"/>
</dbReference>
<keyword evidence="6" id="KW-1185">Reference proteome</keyword>
<evidence type="ECO:0000313" key="6">
    <source>
        <dbReference type="Proteomes" id="UP000032431"/>
    </source>
</evidence>
<keyword evidence="4" id="KW-0694">RNA-binding</keyword>
<dbReference type="STRING" id="29343.CCDG5_0222"/>
<dbReference type="HAMAP" id="MF_00518">
    <property type="entry name" value="Deacylase_Dtd"/>
    <property type="match status" value="1"/>
</dbReference>
<comment type="function">
    <text evidence="4">An aminoacyl-tRNA editing enzyme that deacylates mischarged D-aminoacyl-tRNAs. Also deacylates mischarged glycyl-tRNA(Ala), protecting cells against glycine mischarging by AlaRS. Acts via tRNA-based rather than protein-based catalysis; rejects L-amino acids rather than detecting D-amino acids in the active site. By recycling D-aminoacyl-tRNA to D-amino acids and free tRNA molecules, this enzyme counteracts the toxicity associated with the formation of D-aminoacyl-tRNA entities in vivo and helps enforce protein L-homochirality.</text>
</comment>
<keyword evidence="3 4" id="KW-0378">Hydrolase</keyword>
<dbReference type="PANTHER" id="PTHR10472">
    <property type="entry name" value="D-TYROSYL-TRNA TYR DEACYLASE"/>
    <property type="match status" value="1"/>
</dbReference>
<dbReference type="EC" id="3.1.1.96" evidence="4"/>
<comment type="catalytic activity">
    <reaction evidence="4">
        <text>glycyl-tRNA(Ala) + H2O = tRNA(Ala) + glycine + H(+)</text>
        <dbReference type="Rhea" id="RHEA:53744"/>
        <dbReference type="Rhea" id="RHEA-COMP:9657"/>
        <dbReference type="Rhea" id="RHEA-COMP:13640"/>
        <dbReference type="ChEBI" id="CHEBI:15377"/>
        <dbReference type="ChEBI" id="CHEBI:15378"/>
        <dbReference type="ChEBI" id="CHEBI:57305"/>
        <dbReference type="ChEBI" id="CHEBI:78442"/>
        <dbReference type="ChEBI" id="CHEBI:78522"/>
    </reaction>
</comment>
<dbReference type="Gene3D" id="3.50.80.10">
    <property type="entry name" value="D-tyrosyl-tRNA(Tyr) deacylase"/>
    <property type="match status" value="1"/>
</dbReference>
<evidence type="ECO:0000256" key="4">
    <source>
        <dbReference type="HAMAP-Rule" id="MF_00518"/>
    </source>
</evidence>
<evidence type="ECO:0000256" key="1">
    <source>
        <dbReference type="ARBA" id="ARBA00009673"/>
    </source>
</evidence>
<dbReference type="HOGENOM" id="CLU_076901_1_0_9"/>
<gene>
    <name evidence="4" type="primary">dtd</name>
    <name evidence="5" type="ORF">CCDG5_0222</name>
</gene>
<comment type="similarity">
    <text evidence="1 4">Belongs to the DTD family.</text>
</comment>
<evidence type="ECO:0000313" key="5">
    <source>
        <dbReference type="EMBL" id="CDZ23365.1"/>
    </source>
</evidence>
<reference evidence="6" key="1">
    <citation type="submission" date="2014-07" db="EMBL/GenBank/DDBJ databases">
        <authorList>
            <person name="Wibberg D."/>
        </authorList>
    </citation>
    <scope>NUCLEOTIDE SEQUENCE [LARGE SCALE GENOMIC DNA]</scope>
    <source>
        <strain evidence="6">DG5</strain>
    </source>
</reference>
<keyword evidence="2 4" id="KW-0820">tRNA-binding</keyword>
<comment type="domain">
    <text evidence="4">A Gly-cisPro motif from one monomer fits into the active site of the other monomer to allow specific chiral rejection of L-amino acids.</text>
</comment>
<evidence type="ECO:0000256" key="2">
    <source>
        <dbReference type="ARBA" id="ARBA00022555"/>
    </source>
</evidence>
<dbReference type="Proteomes" id="UP000032431">
    <property type="component" value="Chromosome I"/>
</dbReference>
<dbReference type="Pfam" id="PF02580">
    <property type="entry name" value="Tyr_Deacylase"/>
    <property type="match status" value="1"/>
</dbReference>
<dbReference type="InterPro" id="IPR003732">
    <property type="entry name" value="Daa-tRNA_deacyls_DTD"/>
</dbReference>
<comment type="catalytic activity">
    <reaction evidence="4">
        <text>a D-aminoacyl-tRNA + H2O = a tRNA + a D-alpha-amino acid + H(+)</text>
        <dbReference type="Rhea" id="RHEA:13953"/>
        <dbReference type="Rhea" id="RHEA-COMP:10123"/>
        <dbReference type="Rhea" id="RHEA-COMP:10124"/>
        <dbReference type="ChEBI" id="CHEBI:15377"/>
        <dbReference type="ChEBI" id="CHEBI:15378"/>
        <dbReference type="ChEBI" id="CHEBI:59871"/>
        <dbReference type="ChEBI" id="CHEBI:78442"/>
        <dbReference type="ChEBI" id="CHEBI:79333"/>
        <dbReference type="EC" id="3.1.1.96"/>
    </reaction>
</comment>
<accession>A0A078KQG7</accession>
<proteinExistence type="inferred from homology"/>
<dbReference type="GO" id="GO:0005737">
    <property type="term" value="C:cytoplasm"/>
    <property type="evidence" value="ECO:0007669"/>
    <property type="project" value="UniProtKB-SubCell"/>
</dbReference>
<dbReference type="AlphaFoldDB" id="A0A078KQG7"/>
<dbReference type="NCBIfam" id="TIGR00256">
    <property type="entry name" value="D-aminoacyl-tRNA deacylase"/>
    <property type="match status" value="1"/>
</dbReference>
<keyword evidence="4" id="KW-0963">Cytoplasm</keyword>
<comment type="subcellular location">
    <subcellularLocation>
        <location evidence="4">Cytoplasm</location>
    </subcellularLocation>
</comment>
<dbReference type="EMBL" id="LM995447">
    <property type="protein sequence ID" value="CDZ23365.1"/>
    <property type="molecule type" value="Genomic_DNA"/>
</dbReference>
<sequence>MKAVIQRVTRAAVSVGSETVGKIESGLLVLLGVAEGDTDADAEKLASKVAKLRIFSDENGKLSKSVTDIDGGILTVSNFTLCGNCSRGNRPDFTAAAKAEEAKRLYLHFIDAVERSGVKNSASGRFGADMKISAELDGPVTIVIDTDTL</sequence>
<dbReference type="PANTHER" id="PTHR10472:SF5">
    <property type="entry name" value="D-AMINOACYL-TRNA DEACYLASE 1"/>
    <property type="match status" value="1"/>
</dbReference>